<dbReference type="EMBL" id="BJOU01000017">
    <property type="protein sequence ID" value="GED99174.1"/>
    <property type="molecule type" value="Genomic_DNA"/>
</dbReference>
<dbReference type="PANTHER" id="PTHR28004">
    <property type="entry name" value="ZGC:162816-RELATED"/>
    <property type="match status" value="1"/>
</dbReference>
<evidence type="ECO:0000256" key="3">
    <source>
        <dbReference type="SAM" id="MobiDB-lite"/>
    </source>
</evidence>
<feature type="region of interest" description="Disordered" evidence="3">
    <location>
        <begin position="348"/>
        <end position="421"/>
    </location>
</feature>
<dbReference type="InterPro" id="IPR026956">
    <property type="entry name" value="D-ser_dehydrat-like_dom"/>
</dbReference>
<comment type="caution">
    <text evidence="6">The sequence shown here is derived from an EMBL/GenBank/DDBJ whole genome shotgun (WGS) entry which is preliminary data.</text>
</comment>
<dbReference type="InterPro" id="IPR029066">
    <property type="entry name" value="PLP-binding_barrel"/>
</dbReference>
<dbReference type="Gene3D" id="3.20.20.10">
    <property type="entry name" value="Alanine racemase"/>
    <property type="match status" value="1"/>
</dbReference>
<dbReference type="InterPro" id="IPR042208">
    <property type="entry name" value="D-ser_dehydrat-like_sf"/>
</dbReference>
<feature type="domain" description="D-serine dehydratase-like" evidence="5">
    <location>
        <begin position="258"/>
        <end position="326"/>
    </location>
</feature>
<dbReference type="AlphaFoldDB" id="A0A7I9V140"/>
<dbReference type="OrthoDB" id="9811417at2"/>
<evidence type="ECO:0000259" key="4">
    <source>
        <dbReference type="Pfam" id="PF01168"/>
    </source>
</evidence>
<feature type="compositionally biased region" description="Low complexity" evidence="3">
    <location>
        <begin position="351"/>
        <end position="371"/>
    </location>
</feature>
<keyword evidence="2" id="KW-0456">Lyase</keyword>
<evidence type="ECO:0000259" key="5">
    <source>
        <dbReference type="Pfam" id="PF14031"/>
    </source>
</evidence>
<name>A0A7I9V140_9ACTN</name>
<gene>
    <name evidence="6" type="ORF">nbrc107697_32130</name>
</gene>
<protein>
    <submittedName>
        <fullName evidence="6">Amino acid deaminase</fullName>
    </submittedName>
</protein>
<comment type="similarity">
    <text evidence="1">Belongs to the DSD1 family.</text>
</comment>
<dbReference type="Gene3D" id="2.40.37.20">
    <property type="entry name" value="D-serine dehydratase-like domain"/>
    <property type="match status" value="1"/>
</dbReference>
<keyword evidence="7" id="KW-1185">Reference proteome</keyword>
<dbReference type="InterPro" id="IPR001608">
    <property type="entry name" value="Ala_racemase_N"/>
</dbReference>
<dbReference type="Pfam" id="PF14031">
    <property type="entry name" value="D-ser_dehydrat"/>
    <property type="match status" value="1"/>
</dbReference>
<reference evidence="7" key="1">
    <citation type="submission" date="2019-06" db="EMBL/GenBank/DDBJ databases">
        <title>Gordonia isolated from sludge of a wastewater treatment plant.</title>
        <authorList>
            <person name="Tamura T."/>
            <person name="Aoyama K."/>
            <person name="Kang Y."/>
            <person name="Saito S."/>
            <person name="Akiyama N."/>
            <person name="Yazawa K."/>
            <person name="Gonoi T."/>
            <person name="Mikami Y."/>
        </authorList>
    </citation>
    <scope>NUCLEOTIDE SEQUENCE [LARGE SCALE GENOMIC DNA]</scope>
    <source>
        <strain evidence="7">NBRC 107697</strain>
    </source>
</reference>
<dbReference type="GO" id="GO:0016829">
    <property type="term" value="F:lyase activity"/>
    <property type="evidence" value="ECO:0007669"/>
    <property type="project" value="UniProtKB-KW"/>
</dbReference>
<evidence type="ECO:0000313" key="7">
    <source>
        <dbReference type="Proteomes" id="UP000444980"/>
    </source>
</evidence>
<dbReference type="InterPro" id="IPR051466">
    <property type="entry name" value="D-amino_acid_metab_enzyme"/>
</dbReference>
<sequence length="421" mass="44503">MTFPQMRIALPQLASNVATMAKWCSANGVELWPHIKTTMCRPIVERQLAAGAAAVTVATADQAAVAASWGCRRILVANQMVNPIALQRIWRLDAEVMILVDSERGVVLAESAAREAGVITDVLIDIGRRGGRTGVRDGRAASTLAQRIRASRALRLVGVSAYEAVGPEATSREASALAVVDDHLRRAADVFVELVTMFETERPVFTAGGSTFPDRVVAAAAPVRAVPGAVVTLRSGCYIVHDHGLYQRVSPIAGLVPAVTVRAEVLSTPESGVVVVGAGKRDVPHDADLPTVLGAFDARATQRKRCRGTVAALYDHHAVVRLAEGNWPSGIWWTWGSRTPVGRLTAGRWWRSSTPTGGSSTSGRPTSSGPRAQSTEMRAQSAEMRAQSAEMRAQSAVSAGCRPRGGSGADPDRSASGSCCT</sequence>
<dbReference type="Pfam" id="PF01168">
    <property type="entry name" value="Ala_racemase_N"/>
    <property type="match status" value="1"/>
</dbReference>
<organism evidence="6 7">
    <name type="scientific">Gordonia crocea</name>
    <dbReference type="NCBI Taxonomy" id="589162"/>
    <lineage>
        <taxon>Bacteria</taxon>
        <taxon>Bacillati</taxon>
        <taxon>Actinomycetota</taxon>
        <taxon>Actinomycetes</taxon>
        <taxon>Mycobacteriales</taxon>
        <taxon>Gordoniaceae</taxon>
        <taxon>Gordonia</taxon>
    </lineage>
</organism>
<evidence type="ECO:0000256" key="2">
    <source>
        <dbReference type="ARBA" id="ARBA00023239"/>
    </source>
</evidence>
<evidence type="ECO:0000256" key="1">
    <source>
        <dbReference type="ARBA" id="ARBA00005323"/>
    </source>
</evidence>
<feature type="domain" description="Alanine racemase N-terminal" evidence="4">
    <location>
        <begin position="8"/>
        <end position="175"/>
    </location>
</feature>
<dbReference type="SUPFAM" id="SSF51419">
    <property type="entry name" value="PLP-binding barrel"/>
    <property type="match status" value="1"/>
</dbReference>
<proteinExistence type="inferred from homology"/>
<accession>A0A7I9V140</accession>
<dbReference type="Proteomes" id="UP000444980">
    <property type="component" value="Unassembled WGS sequence"/>
</dbReference>
<dbReference type="PANTHER" id="PTHR28004:SF8">
    <property type="entry name" value="D-SERINE DEAMINASE"/>
    <property type="match status" value="1"/>
</dbReference>
<evidence type="ECO:0000313" key="6">
    <source>
        <dbReference type="EMBL" id="GED99174.1"/>
    </source>
</evidence>